<evidence type="ECO:0000256" key="2">
    <source>
        <dbReference type="SAM" id="MobiDB-lite"/>
    </source>
</evidence>
<dbReference type="InterPro" id="IPR013083">
    <property type="entry name" value="Znf_RING/FYVE/PHD"/>
</dbReference>
<feature type="compositionally biased region" description="Low complexity" evidence="2">
    <location>
        <begin position="51"/>
        <end position="64"/>
    </location>
</feature>
<dbReference type="VEuPathDB" id="FungiDB:SAPIO_CDS1393"/>
<feature type="compositionally biased region" description="Polar residues" evidence="2">
    <location>
        <begin position="437"/>
        <end position="450"/>
    </location>
</feature>
<dbReference type="SMART" id="SM00184">
    <property type="entry name" value="RING"/>
    <property type="match status" value="1"/>
</dbReference>
<dbReference type="InterPro" id="IPR051826">
    <property type="entry name" value="E3_ubiquitin-ligase_domain"/>
</dbReference>
<keyword evidence="3" id="KW-0472">Membrane</keyword>
<keyword evidence="3" id="KW-0812">Transmembrane</keyword>
<dbReference type="InterPro" id="IPR001841">
    <property type="entry name" value="Znf_RING"/>
</dbReference>
<dbReference type="SUPFAM" id="SSF57850">
    <property type="entry name" value="RING/U-box"/>
    <property type="match status" value="1"/>
</dbReference>
<keyword evidence="6" id="KW-1185">Reference proteome</keyword>
<evidence type="ECO:0000256" key="3">
    <source>
        <dbReference type="SAM" id="Phobius"/>
    </source>
</evidence>
<dbReference type="FunFam" id="3.30.40.10:FF:000539">
    <property type="entry name" value="Ring finger domain protein"/>
    <property type="match status" value="1"/>
</dbReference>
<feature type="compositionally biased region" description="Polar residues" evidence="2">
    <location>
        <begin position="255"/>
        <end position="268"/>
    </location>
</feature>
<feature type="compositionally biased region" description="Polar residues" evidence="2">
    <location>
        <begin position="180"/>
        <end position="189"/>
    </location>
</feature>
<dbReference type="OrthoDB" id="8062037at2759"/>
<feature type="region of interest" description="Disordered" evidence="2">
    <location>
        <begin position="353"/>
        <end position="489"/>
    </location>
</feature>
<reference evidence="5 6" key="1">
    <citation type="journal article" date="2014" name="Genome Announc.">
        <title>Draft genome sequence of the pathogenic fungus Scedosporium apiospermum.</title>
        <authorList>
            <person name="Vandeputte P."/>
            <person name="Ghamrawi S."/>
            <person name="Rechenmann M."/>
            <person name="Iltis A."/>
            <person name="Giraud S."/>
            <person name="Fleury M."/>
            <person name="Thornton C."/>
            <person name="Delhaes L."/>
            <person name="Meyer W."/>
            <person name="Papon N."/>
            <person name="Bouchara J.P."/>
        </authorList>
    </citation>
    <scope>NUCLEOTIDE SEQUENCE [LARGE SCALE GENOMIC DNA]</scope>
    <source>
        <strain evidence="5 6">IHEM 14462</strain>
    </source>
</reference>
<dbReference type="Gene3D" id="3.30.40.10">
    <property type="entry name" value="Zinc/RING finger domain, C3HC4 (zinc finger)"/>
    <property type="match status" value="1"/>
</dbReference>
<dbReference type="PANTHER" id="PTHR22765">
    <property type="entry name" value="RING FINGER AND PROTEASE ASSOCIATED DOMAIN-CONTAINING"/>
    <property type="match status" value="1"/>
</dbReference>
<keyword evidence="1" id="KW-0479">Metal-binding</keyword>
<keyword evidence="1" id="KW-0862">Zinc</keyword>
<dbReference type="EMBL" id="JOWA01000055">
    <property type="protein sequence ID" value="KEZ45993.1"/>
    <property type="molecule type" value="Genomic_DNA"/>
</dbReference>
<dbReference type="GO" id="GO:0005737">
    <property type="term" value="C:cytoplasm"/>
    <property type="evidence" value="ECO:0007669"/>
    <property type="project" value="TreeGrafter"/>
</dbReference>
<dbReference type="GO" id="GO:0006511">
    <property type="term" value="P:ubiquitin-dependent protein catabolic process"/>
    <property type="evidence" value="ECO:0007669"/>
    <property type="project" value="TreeGrafter"/>
</dbReference>
<evidence type="ECO:0000313" key="6">
    <source>
        <dbReference type="Proteomes" id="UP000028545"/>
    </source>
</evidence>
<feature type="region of interest" description="Disordered" evidence="2">
    <location>
        <begin position="51"/>
        <end position="77"/>
    </location>
</feature>
<gene>
    <name evidence="5" type="ORF">SAPIO_CDS1393</name>
</gene>
<dbReference type="PANTHER" id="PTHR22765:SF434">
    <property type="entry name" value="GB|AAD18119.1-RELATED"/>
    <property type="match status" value="1"/>
</dbReference>
<dbReference type="GeneID" id="27720465"/>
<feature type="compositionally biased region" description="Polar residues" evidence="2">
    <location>
        <begin position="460"/>
        <end position="477"/>
    </location>
</feature>
<dbReference type="GO" id="GO:0008270">
    <property type="term" value="F:zinc ion binding"/>
    <property type="evidence" value="ECO:0007669"/>
    <property type="project" value="UniProtKB-KW"/>
</dbReference>
<organism evidence="5 6">
    <name type="scientific">Pseudallescheria apiosperma</name>
    <name type="common">Scedosporium apiospermum</name>
    <dbReference type="NCBI Taxonomy" id="563466"/>
    <lineage>
        <taxon>Eukaryota</taxon>
        <taxon>Fungi</taxon>
        <taxon>Dikarya</taxon>
        <taxon>Ascomycota</taxon>
        <taxon>Pezizomycotina</taxon>
        <taxon>Sordariomycetes</taxon>
        <taxon>Hypocreomycetidae</taxon>
        <taxon>Microascales</taxon>
        <taxon>Microascaceae</taxon>
        <taxon>Scedosporium</taxon>
    </lineage>
</organism>
<keyword evidence="3" id="KW-1133">Transmembrane helix</keyword>
<protein>
    <recommendedName>
        <fullName evidence="4">RING-type domain-containing protein</fullName>
    </recommendedName>
</protein>
<dbReference type="KEGG" id="sapo:SAPIO_CDS1393"/>
<feature type="compositionally biased region" description="Basic and acidic residues" evidence="2">
    <location>
        <begin position="220"/>
        <end position="241"/>
    </location>
</feature>
<dbReference type="CDD" id="cd16473">
    <property type="entry name" value="RING-H2_RNF103"/>
    <property type="match status" value="1"/>
</dbReference>
<proteinExistence type="predicted"/>
<keyword evidence="1" id="KW-0863">Zinc-finger</keyword>
<feature type="domain" description="RING-type" evidence="4">
    <location>
        <begin position="305"/>
        <end position="347"/>
    </location>
</feature>
<evidence type="ECO:0000259" key="4">
    <source>
        <dbReference type="PROSITE" id="PS50089"/>
    </source>
</evidence>
<sequence length="489" mass="52747">MAVLNRLLIEASHIVVRAVELHARQTDAAGVTGSTVVPTTGFETSTTAIAATPTDAQPTQTPPSNNDSNGGGNGNNGGGGGTSPLLFFVALGFGVVFTNLWIIVGVKYCFRYNARNRQMRLNEDGEPVALENMPRPHRRRREKKLMTMDEVNEKFPMMKYKSWVSSRIREGLPATGGVTAPSSRANSVRSVDGVIPSKERDSVDEQSTQNASKMNSSSDARPEVSRPETARIPSEEKDDVQNKTTATSAAAAGQPSDSAPAQAHNATPHSHADHADDSHDDDDDDDEHIHDALPPECYGTSGDTCAICIDTLEDDDDVRGLTCGHAFHAVCVDPWLTSRRACCPLCKADYYTPKPRPQQADGATNLQDRNRGGNGSQANLPATPERSWYSGMRFFISPGNRQNRPRRERETRPRPAPQVQPQTRPAQQAADAAPVETTEQSGNGVLSSFRSRLPRLWRNNGANGNPPTASGANTITPSHLEAGVRPVGS</sequence>
<evidence type="ECO:0000313" key="5">
    <source>
        <dbReference type="EMBL" id="KEZ45993.1"/>
    </source>
</evidence>
<dbReference type="HOGENOM" id="CLU_031409_1_0_1"/>
<dbReference type="OMA" id="TKYKQWK"/>
<feature type="compositionally biased region" description="Polar residues" evidence="2">
    <location>
        <begin position="205"/>
        <end position="219"/>
    </location>
</feature>
<dbReference type="GO" id="GO:0061630">
    <property type="term" value="F:ubiquitin protein ligase activity"/>
    <property type="evidence" value="ECO:0007669"/>
    <property type="project" value="TreeGrafter"/>
</dbReference>
<name>A0A084GF81_PSEDA</name>
<feature type="transmembrane region" description="Helical" evidence="3">
    <location>
        <begin position="85"/>
        <end position="110"/>
    </location>
</feature>
<dbReference type="RefSeq" id="XP_016645792.1">
    <property type="nucleotide sequence ID" value="XM_016784676.1"/>
</dbReference>
<dbReference type="Pfam" id="PF13639">
    <property type="entry name" value="zf-RING_2"/>
    <property type="match status" value="1"/>
</dbReference>
<evidence type="ECO:0000256" key="1">
    <source>
        <dbReference type="PROSITE-ProRule" id="PRU00175"/>
    </source>
</evidence>
<dbReference type="AlphaFoldDB" id="A0A084GF81"/>
<dbReference type="PROSITE" id="PS50089">
    <property type="entry name" value="ZF_RING_2"/>
    <property type="match status" value="1"/>
</dbReference>
<accession>A0A084GF81</accession>
<dbReference type="Proteomes" id="UP000028545">
    <property type="component" value="Unassembled WGS sequence"/>
</dbReference>
<comment type="caution">
    <text evidence="5">The sequence shown here is derived from an EMBL/GenBank/DDBJ whole genome shotgun (WGS) entry which is preliminary data.</text>
</comment>
<feature type="region of interest" description="Disordered" evidence="2">
    <location>
        <begin position="174"/>
        <end position="296"/>
    </location>
</feature>